<dbReference type="GO" id="GO:0071973">
    <property type="term" value="P:bacterial-type flagellum-dependent cell motility"/>
    <property type="evidence" value="ECO:0007669"/>
    <property type="project" value="InterPro"/>
</dbReference>
<evidence type="ECO:0000256" key="2">
    <source>
        <dbReference type="ARBA" id="ARBA00009677"/>
    </source>
</evidence>
<sequence length="142" mass="16048">MKPLSIEKLLFDKVARQATYKSLDAGTLRSKAVAQNIANVGTPGYKRQEVSFEKELRQALKLESKGAVTNDKHMEISKLARLKKVHPYSYQPFDSSNSSGENNVDIDMENAKMAENQILFNYGVRFSSFKKLQSAITTRPQF</sequence>
<comment type="subunit">
    <text evidence="6">The basal body constitutes a major portion of the flagellar organelle and consists of a number of rings mounted on a central rod.</text>
</comment>
<dbReference type="GO" id="GO:0030694">
    <property type="term" value="C:bacterial-type flagellum basal body, rod"/>
    <property type="evidence" value="ECO:0007669"/>
    <property type="project" value="InterPro"/>
</dbReference>
<keyword evidence="7" id="KW-0966">Cell projection</keyword>
<evidence type="ECO:0000256" key="6">
    <source>
        <dbReference type="PIRNR" id="PIRNR002889"/>
    </source>
</evidence>
<dbReference type="EMBL" id="MFYX01000121">
    <property type="protein sequence ID" value="OGK01664.1"/>
    <property type="molecule type" value="Genomic_DNA"/>
</dbReference>
<keyword evidence="7" id="KW-0282">Flagellum</keyword>
<gene>
    <name evidence="7" type="ORF">A2519_09035</name>
</gene>
<proteinExistence type="inferred from homology"/>
<reference evidence="7 8" key="1">
    <citation type="journal article" date="2016" name="Nat. Commun.">
        <title>Thousands of microbial genomes shed light on interconnected biogeochemical processes in an aquifer system.</title>
        <authorList>
            <person name="Anantharaman K."/>
            <person name="Brown C.T."/>
            <person name="Hug L.A."/>
            <person name="Sharon I."/>
            <person name="Castelle C.J."/>
            <person name="Probst A.J."/>
            <person name="Thomas B.C."/>
            <person name="Singh A."/>
            <person name="Wilkins M.J."/>
            <person name="Karaoz U."/>
            <person name="Brodie E.L."/>
            <person name="Williams K.H."/>
            <person name="Hubbard S.S."/>
            <person name="Banfield J.F."/>
        </authorList>
    </citation>
    <scope>NUCLEOTIDE SEQUENCE [LARGE SCALE GENOMIC DNA]</scope>
</reference>
<organism evidence="7 8">
    <name type="scientific">Candidatus Raymondbacteria bacterium RIFOXYD12_FULL_49_13</name>
    <dbReference type="NCBI Taxonomy" id="1817890"/>
    <lineage>
        <taxon>Bacteria</taxon>
        <taxon>Raymondiibacteriota</taxon>
    </lineage>
</organism>
<comment type="caution">
    <text evidence="7">The sequence shown here is derived from an EMBL/GenBank/DDBJ whole genome shotgun (WGS) entry which is preliminary data.</text>
</comment>
<evidence type="ECO:0000256" key="3">
    <source>
        <dbReference type="ARBA" id="ARBA00014376"/>
    </source>
</evidence>
<keyword evidence="4 6" id="KW-0975">Bacterial flagellum</keyword>
<dbReference type="PIRSF" id="PIRSF002889">
    <property type="entry name" value="Rod_FlgB"/>
    <property type="match status" value="1"/>
</dbReference>
<dbReference type="AlphaFoldDB" id="A0A1F7F4R9"/>
<comment type="subcellular location">
    <subcellularLocation>
        <location evidence="1 6">Bacterial flagellum basal body</location>
    </subcellularLocation>
</comment>
<evidence type="ECO:0000256" key="5">
    <source>
        <dbReference type="ARBA" id="ARBA00024934"/>
    </source>
</evidence>
<name>A0A1F7F4R9_UNCRA</name>
<evidence type="ECO:0000256" key="4">
    <source>
        <dbReference type="ARBA" id="ARBA00023143"/>
    </source>
</evidence>
<comment type="similarity">
    <text evidence="2 6">Belongs to the flagella basal body rod proteins family.</text>
</comment>
<dbReference type="NCBIfam" id="TIGR01396">
    <property type="entry name" value="FlgB"/>
    <property type="match status" value="1"/>
</dbReference>
<protein>
    <recommendedName>
        <fullName evidence="3 6">Flagellar basal body rod protein FlgB</fullName>
    </recommendedName>
</protein>
<keyword evidence="7" id="KW-0969">Cilium</keyword>
<evidence type="ECO:0000313" key="8">
    <source>
        <dbReference type="Proteomes" id="UP000179243"/>
    </source>
</evidence>
<dbReference type="InterPro" id="IPR006300">
    <property type="entry name" value="FlgB"/>
</dbReference>
<accession>A0A1F7F4R9</accession>
<dbReference type="Proteomes" id="UP000179243">
    <property type="component" value="Unassembled WGS sequence"/>
</dbReference>
<evidence type="ECO:0000256" key="1">
    <source>
        <dbReference type="ARBA" id="ARBA00004117"/>
    </source>
</evidence>
<comment type="function">
    <text evidence="5 6">Structural component of flagellum, the bacterial motility apparatus. Part of the rod structure of flagellar basal body.</text>
</comment>
<evidence type="ECO:0000313" key="7">
    <source>
        <dbReference type="EMBL" id="OGK01664.1"/>
    </source>
</evidence>